<dbReference type="PANTHER" id="PTHR12936:SF0">
    <property type="entry name" value="ANAPHASE-PROMOTING COMPLEX SUBUNIT 10"/>
    <property type="match status" value="1"/>
</dbReference>
<dbReference type="CDD" id="cd08366">
    <property type="entry name" value="APC10"/>
    <property type="match status" value="1"/>
</dbReference>
<dbReference type="GO" id="GO:0031145">
    <property type="term" value="P:anaphase-promoting complex-dependent catabolic process"/>
    <property type="evidence" value="ECO:0007669"/>
    <property type="project" value="InterPro"/>
</dbReference>
<dbReference type="PROSITE" id="PS51284">
    <property type="entry name" value="DOC"/>
    <property type="match status" value="1"/>
</dbReference>
<evidence type="ECO:0000313" key="9">
    <source>
        <dbReference type="Proteomes" id="UP001152747"/>
    </source>
</evidence>
<dbReference type="EMBL" id="CANHGI010000005">
    <property type="protein sequence ID" value="CAI5451679.1"/>
    <property type="molecule type" value="Genomic_DNA"/>
</dbReference>
<keyword evidence="9" id="KW-1185">Reference proteome</keyword>
<sequence>MAESGERTSDGSIGWQNNIPFDVKPRDNPLRDVSQMAVWTLSSCKHGYGVSELLNDSVEKYWQSDGPQPHTITIEFQKKTDVSFIMIYLDFKNDESYTPSKIVAKMGSSQQDFFFKRTLTLTEPQGWQVIDMRDLKLNPQRGWLIQLQVVQNHQNGRDTHIRHVRIIGPSRSRFCPETRLLAGNPMTSYDFPAKMSDDAHQYMDQAITAMALR</sequence>
<comment type="caution">
    <text evidence="8">The sequence shown here is derived from an EMBL/GenBank/DDBJ whole genome shotgun (WGS) entry which is preliminary data.</text>
</comment>
<dbReference type="AlphaFoldDB" id="A0A9P1IWT0"/>
<reference evidence="8" key="1">
    <citation type="submission" date="2022-11" db="EMBL/GenBank/DDBJ databases">
        <authorList>
            <person name="Kikuchi T."/>
        </authorList>
    </citation>
    <scope>NUCLEOTIDE SEQUENCE</scope>
    <source>
        <strain evidence="8">PS1010</strain>
    </source>
</reference>
<name>A0A9P1IWT0_9PELO</name>
<feature type="domain" description="DOC" evidence="7">
    <location>
        <begin position="9"/>
        <end position="193"/>
    </location>
</feature>
<dbReference type="Proteomes" id="UP001152747">
    <property type="component" value="Unassembled WGS sequence"/>
</dbReference>
<gene>
    <name evidence="8" type="ORF">CAMP_LOCUS14316</name>
</gene>
<keyword evidence="5" id="KW-0833">Ubl conjugation pathway</keyword>
<evidence type="ECO:0000256" key="1">
    <source>
        <dbReference type="ARBA" id="ARBA00006762"/>
    </source>
</evidence>
<evidence type="ECO:0000256" key="6">
    <source>
        <dbReference type="ARBA" id="ARBA00023306"/>
    </source>
</evidence>
<keyword evidence="3" id="KW-0132">Cell division</keyword>
<protein>
    <recommendedName>
        <fullName evidence="2">Anaphase-promoting complex subunit 10</fullName>
    </recommendedName>
</protein>
<dbReference type="InterPro" id="IPR008979">
    <property type="entry name" value="Galactose-bd-like_sf"/>
</dbReference>
<dbReference type="Pfam" id="PF03256">
    <property type="entry name" value="ANAPC10"/>
    <property type="match status" value="1"/>
</dbReference>
<dbReference type="SMART" id="SM01337">
    <property type="entry name" value="APC10"/>
    <property type="match status" value="1"/>
</dbReference>
<evidence type="ECO:0000256" key="5">
    <source>
        <dbReference type="ARBA" id="ARBA00022786"/>
    </source>
</evidence>
<keyword evidence="6" id="KW-0131">Cell cycle</keyword>
<evidence type="ECO:0000259" key="7">
    <source>
        <dbReference type="PROSITE" id="PS51284"/>
    </source>
</evidence>
<dbReference type="GO" id="GO:0070979">
    <property type="term" value="P:protein K11-linked ubiquitination"/>
    <property type="evidence" value="ECO:0007669"/>
    <property type="project" value="TreeGrafter"/>
</dbReference>
<evidence type="ECO:0000256" key="2">
    <source>
        <dbReference type="ARBA" id="ARBA00013927"/>
    </source>
</evidence>
<dbReference type="SUPFAM" id="SSF49785">
    <property type="entry name" value="Galactose-binding domain-like"/>
    <property type="match status" value="1"/>
</dbReference>
<evidence type="ECO:0000313" key="8">
    <source>
        <dbReference type="EMBL" id="CAI5451679.1"/>
    </source>
</evidence>
<comment type="similarity">
    <text evidence="1">Belongs to the APC10 family.</text>
</comment>
<dbReference type="Gene3D" id="2.60.120.260">
    <property type="entry name" value="Galactose-binding domain-like"/>
    <property type="match status" value="1"/>
</dbReference>
<dbReference type="PANTHER" id="PTHR12936">
    <property type="entry name" value="ANAPHASE-PROMOTING COMPLEX 10"/>
    <property type="match status" value="1"/>
</dbReference>
<evidence type="ECO:0000256" key="3">
    <source>
        <dbReference type="ARBA" id="ARBA00022618"/>
    </source>
</evidence>
<evidence type="ECO:0000256" key="4">
    <source>
        <dbReference type="ARBA" id="ARBA00022776"/>
    </source>
</evidence>
<dbReference type="OrthoDB" id="24948at2759"/>
<organism evidence="8 9">
    <name type="scientific">Caenorhabditis angaria</name>
    <dbReference type="NCBI Taxonomy" id="860376"/>
    <lineage>
        <taxon>Eukaryota</taxon>
        <taxon>Metazoa</taxon>
        <taxon>Ecdysozoa</taxon>
        <taxon>Nematoda</taxon>
        <taxon>Chromadorea</taxon>
        <taxon>Rhabditida</taxon>
        <taxon>Rhabditina</taxon>
        <taxon>Rhabditomorpha</taxon>
        <taxon>Rhabditoidea</taxon>
        <taxon>Rhabditidae</taxon>
        <taxon>Peloderinae</taxon>
        <taxon>Caenorhabditis</taxon>
    </lineage>
</organism>
<accession>A0A9P1IWT0</accession>
<dbReference type="GO" id="GO:0051301">
    <property type="term" value="P:cell division"/>
    <property type="evidence" value="ECO:0007669"/>
    <property type="project" value="UniProtKB-KW"/>
</dbReference>
<dbReference type="InterPro" id="IPR004939">
    <property type="entry name" value="APC_su10/DOC_dom"/>
</dbReference>
<proteinExistence type="inferred from homology"/>
<keyword evidence="4" id="KW-0498">Mitosis</keyword>
<dbReference type="InterPro" id="IPR016901">
    <property type="entry name" value="APC10/Doc1"/>
</dbReference>
<dbReference type="GO" id="GO:0005680">
    <property type="term" value="C:anaphase-promoting complex"/>
    <property type="evidence" value="ECO:0007669"/>
    <property type="project" value="InterPro"/>
</dbReference>